<dbReference type="GO" id="GO:0004563">
    <property type="term" value="F:beta-N-acetylhexosaminidase activity"/>
    <property type="evidence" value="ECO:0007669"/>
    <property type="project" value="UniProtKB-EC"/>
</dbReference>
<evidence type="ECO:0000256" key="3">
    <source>
        <dbReference type="ARBA" id="ARBA00012663"/>
    </source>
</evidence>
<dbReference type="CDD" id="cd06565">
    <property type="entry name" value="GH20_GcnA-like"/>
    <property type="match status" value="1"/>
</dbReference>
<dbReference type="InterPro" id="IPR015883">
    <property type="entry name" value="Glyco_hydro_20_cat"/>
</dbReference>
<keyword evidence="5" id="KW-1133">Transmembrane helix</keyword>
<keyword evidence="4" id="KW-0378">Hydrolase</keyword>
<dbReference type="PANTHER" id="PTHR21040">
    <property type="entry name" value="BCDNA.GH04120"/>
    <property type="match status" value="1"/>
</dbReference>
<organism evidence="7 8">
    <name type="scientific">Caenorhabditis nigoni</name>
    <dbReference type="NCBI Taxonomy" id="1611254"/>
    <lineage>
        <taxon>Eukaryota</taxon>
        <taxon>Metazoa</taxon>
        <taxon>Ecdysozoa</taxon>
        <taxon>Nematoda</taxon>
        <taxon>Chromadorea</taxon>
        <taxon>Rhabditida</taxon>
        <taxon>Rhabditina</taxon>
        <taxon>Rhabditomorpha</taxon>
        <taxon>Rhabditoidea</taxon>
        <taxon>Rhabditidae</taxon>
        <taxon>Peloderinae</taxon>
        <taxon>Caenorhabditis</taxon>
    </lineage>
</organism>
<dbReference type="PANTHER" id="PTHR21040:SF12">
    <property type="entry name" value="BETA-N-ACETYLHEXOSAMINIDASE"/>
    <property type="match status" value="1"/>
</dbReference>
<keyword evidence="8" id="KW-1185">Reference proteome</keyword>
<evidence type="ECO:0000313" key="8">
    <source>
        <dbReference type="Proteomes" id="UP000230233"/>
    </source>
</evidence>
<dbReference type="Gene3D" id="3.20.20.80">
    <property type="entry name" value="Glycosidases"/>
    <property type="match status" value="1"/>
</dbReference>
<proteinExistence type="inferred from homology"/>
<protein>
    <recommendedName>
        <fullName evidence="3">beta-N-acetylhexosaminidase</fullName>
        <ecNumber evidence="3">3.2.1.52</ecNumber>
    </recommendedName>
</protein>
<keyword evidence="5" id="KW-0812">Transmembrane</keyword>
<comment type="similarity">
    <text evidence="2">Belongs to the glycosyl hydrolase 20 family.</text>
</comment>
<feature type="transmembrane region" description="Helical" evidence="5">
    <location>
        <begin position="7"/>
        <end position="26"/>
    </location>
</feature>
<dbReference type="OrthoDB" id="10023921at2759"/>
<reference evidence="8" key="1">
    <citation type="submission" date="2017-10" db="EMBL/GenBank/DDBJ databases">
        <title>Rapid genome shrinkage in a self-fertile nematode reveals novel sperm competition proteins.</title>
        <authorList>
            <person name="Yin D."/>
            <person name="Schwarz E.M."/>
            <person name="Thomas C.G."/>
            <person name="Felde R.L."/>
            <person name="Korf I.F."/>
            <person name="Cutter A.D."/>
            <person name="Schartner C.M."/>
            <person name="Ralston E.J."/>
            <person name="Meyer B.J."/>
            <person name="Haag E.S."/>
        </authorList>
    </citation>
    <scope>NUCLEOTIDE SEQUENCE [LARGE SCALE GENOMIC DNA]</scope>
    <source>
        <strain evidence="8">JU1422</strain>
    </source>
</reference>
<dbReference type="Proteomes" id="UP000230233">
    <property type="component" value="Chromosome I"/>
</dbReference>
<dbReference type="SUPFAM" id="SSF51445">
    <property type="entry name" value="(Trans)glycosidases"/>
    <property type="match status" value="1"/>
</dbReference>
<dbReference type="EMBL" id="PDUG01000001">
    <property type="protein sequence ID" value="PIC55208.1"/>
    <property type="molecule type" value="Genomic_DNA"/>
</dbReference>
<dbReference type="GO" id="GO:0005975">
    <property type="term" value="P:carbohydrate metabolic process"/>
    <property type="evidence" value="ECO:0007669"/>
    <property type="project" value="InterPro"/>
</dbReference>
<evidence type="ECO:0000256" key="5">
    <source>
        <dbReference type="SAM" id="Phobius"/>
    </source>
</evidence>
<dbReference type="EC" id="3.2.1.52" evidence="3"/>
<dbReference type="STRING" id="1611254.A0A2G5VTV4"/>
<evidence type="ECO:0000313" key="7">
    <source>
        <dbReference type="EMBL" id="PIC55208.1"/>
    </source>
</evidence>
<gene>
    <name evidence="7" type="primary">Cni-hex-4</name>
    <name evidence="7" type="synonym">Cnig_chr_I.g578</name>
    <name evidence="7" type="ORF">B9Z55_000578</name>
</gene>
<accession>A0A2G5VTV4</accession>
<comment type="catalytic activity">
    <reaction evidence="1">
        <text>Hydrolysis of terminal non-reducing N-acetyl-D-hexosamine residues in N-acetyl-beta-D-hexosaminides.</text>
        <dbReference type="EC" id="3.2.1.52"/>
    </reaction>
</comment>
<evidence type="ECO:0000256" key="1">
    <source>
        <dbReference type="ARBA" id="ARBA00001231"/>
    </source>
</evidence>
<dbReference type="Pfam" id="PF00728">
    <property type="entry name" value="Glyco_hydro_20"/>
    <property type="match status" value="1"/>
</dbReference>
<dbReference type="InterPro" id="IPR017853">
    <property type="entry name" value="GH"/>
</dbReference>
<evidence type="ECO:0000256" key="4">
    <source>
        <dbReference type="ARBA" id="ARBA00022801"/>
    </source>
</evidence>
<keyword evidence="5" id="KW-0472">Membrane</keyword>
<evidence type="ECO:0000256" key="2">
    <source>
        <dbReference type="ARBA" id="ARBA00006285"/>
    </source>
</evidence>
<comment type="caution">
    <text evidence="7">The sequence shown here is derived from an EMBL/GenBank/DDBJ whole genome shotgun (WGS) entry which is preliminary data.</text>
</comment>
<dbReference type="InterPro" id="IPR038901">
    <property type="entry name" value="HEXDC-like"/>
</dbReference>
<feature type="domain" description="Glycoside hydrolase family 20 catalytic" evidence="6">
    <location>
        <begin position="104"/>
        <end position="265"/>
    </location>
</feature>
<sequence length="494" mass="56789">MAQIKQLWLMFSIITTLIMLMFLIGGSNISQGFSSSYSFSGGDVDPRATRRFKNLIVHIDLKGAPPRVEYLIDFFKLLSKNHVDGVAMEYEDMFPYSGDLEDVRRDSGAYTEDDIRRITMEAAALNLEIIPLIQTFGHLEFLLKRPAFRTLSEDFIDINTICISDYRSIDIIHQMILQIRRLHPNSTRIHIGSDEAYHVAEDVRCHQKMSNEKMGKSELKMRHIAKIGKFAKEIAHFKTVFAWNDMFDKEAESAIKGAELHKWIVPVVWGYRVDVTEDGYFPEGLFERIPNVFEEFYVASAYKGADGARQQFSNISRYLENQKSYTKLMDLHPKAAEKVSGIFVTGWSRFNHLNALCELLPVSIPSLIIDLLYLNYGISGNSAWKSMKNQLDCDQETFLRGVLSEWTIRGCKFPGADVFEIIMHDWKRQVDRRLLGRQDLSPDQKSPTAVLSNLKTALKPILFDADIDEIYHQYLNDFHSIHSRTTIFPDLSNS</sequence>
<name>A0A2G5VTV4_9PELO</name>
<evidence type="ECO:0000259" key="6">
    <source>
        <dbReference type="Pfam" id="PF00728"/>
    </source>
</evidence>
<dbReference type="AlphaFoldDB" id="A0A2G5VTV4"/>